<dbReference type="Gene3D" id="3.30.710.10">
    <property type="entry name" value="Potassium Channel Kv1.1, Chain A"/>
    <property type="match status" value="1"/>
</dbReference>
<evidence type="ECO:0000313" key="7">
    <source>
        <dbReference type="EMBL" id="KAI5066348.1"/>
    </source>
</evidence>
<comment type="caution">
    <text evidence="7">The sequence shown here is derived from an EMBL/GenBank/DDBJ whole genome shotgun (WGS) entry which is preliminary data.</text>
</comment>
<feature type="domain" description="C2HC NPR-type" evidence="6">
    <location>
        <begin position="149"/>
        <end position="163"/>
    </location>
</feature>
<keyword evidence="3" id="KW-0040">ANK repeat</keyword>
<dbReference type="PANTHER" id="PTHR46668">
    <property type="entry name" value="BTB/POZ DOMAIN AND ANKYRIN REPEAT-CONTAINING PROTEIN NH5.2"/>
    <property type="match status" value="1"/>
</dbReference>
<dbReference type="InterPro" id="IPR036770">
    <property type="entry name" value="Ankyrin_rpt-contain_sf"/>
</dbReference>
<protein>
    <submittedName>
        <fullName evidence="7">Uncharacterized protein</fullName>
    </submittedName>
</protein>
<dbReference type="InterPro" id="IPR011333">
    <property type="entry name" value="SKP1/BTB/POZ_sf"/>
</dbReference>
<keyword evidence="8" id="KW-1185">Reference proteome</keyword>
<dbReference type="SUPFAM" id="SSF54695">
    <property type="entry name" value="POZ domain"/>
    <property type="match status" value="1"/>
</dbReference>
<dbReference type="AlphaFoldDB" id="A0A9D4UF56"/>
<dbReference type="PROSITE" id="PS52046">
    <property type="entry name" value="ZF_C2HC_NPR"/>
    <property type="match status" value="1"/>
</dbReference>
<reference evidence="7" key="1">
    <citation type="submission" date="2021-01" db="EMBL/GenBank/DDBJ databases">
        <title>Adiantum capillus-veneris genome.</title>
        <authorList>
            <person name="Fang Y."/>
            <person name="Liao Q."/>
        </authorList>
    </citation>
    <scope>NUCLEOTIDE SEQUENCE</scope>
    <source>
        <strain evidence="7">H3</strain>
        <tissue evidence="7">Leaf</tissue>
    </source>
</reference>
<dbReference type="Proteomes" id="UP000886520">
    <property type="component" value="Chromosome 18"/>
</dbReference>
<evidence type="ECO:0000256" key="4">
    <source>
        <dbReference type="SAM" id="MobiDB-lite"/>
    </source>
</evidence>
<dbReference type="Pfam" id="PF00651">
    <property type="entry name" value="BTB"/>
    <property type="match status" value="1"/>
</dbReference>
<evidence type="ECO:0000256" key="3">
    <source>
        <dbReference type="PROSITE-ProRule" id="PRU00023"/>
    </source>
</evidence>
<dbReference type="InterPro" id="IPR044284">
    <property type="entry name" value="NPR5/6"/>
</dbReference>
<dbReference type="Gene3D" id="1.25.40.20">
    <property type="entry name" value="Ankyrin repeat-containing domain"/>
    <property type="match status" value="1"/>
</dbReference>
<dbReference type="InterPro" id="IPR000210">
    <property type="entry name" value="BTB/POZ_dom"/>
</dbReference>
<evidence type="ECO:0000259" key="6">
    <source>
        <dbReference type="PROSITE" id="PS52046"/>
    </source>
</evidence>
<dbReference type="SMART" id="SM00248">
    <property type="entry name" value="ANK"/>
    <property type="match status" value="2"/>
</dbReference>
<dbReference type="PANTHER" id="PTHR46668:SF1">
    <property type="entry name" value="REGULATORY PROTEIN NPR5"/>
    <property type="match status" value="1"/>
</dbReference>
<feature type="region of interest" description="Disordered" evidence="4">
    <location>
        <begin position="1"/>
        <end position="30"/>
    </location>
</feature>
<evidence type="ECO:0000256" key="2">
    <source>
        <dbReference type="ARBA" id="ARBA00044752"/>
    </source>
</evidence>
<dbReference type="GO" id="GO:0000976">
    <property type="term" value="F:transcription cis-regulatory region binding"/>
    <property type="evidence" value="ECO:0007669"/>
    <property type="project" value="TreeGrafter"/>
</dbReference>
<evidence type="ECO:0000313" key="8">
    <source>
        <dbReference type="Proteomes" id="UP000886520"/>
    </source>
</evidence>
<dbReference type="OrthoDB" id="45365at2759"/>
<dbReference type="Pfam" id="PF12796">
    <property type="entry name" value="Ank_2"/>
    <property type="match status" value="1"/>
</dbReference>
<proteinExistence type="inferred from homology"/>
<gene>
    <name evidence="7" type="ORF">GOP47_0018972</name>
</gene>
<feature type="compositionally biased region" description="Polar residues" evidence="4">
    <location>
        <begin position="13"/>
        <end position="29"/>
    </location>
</feature>
<feature type="domain" description="BTB" evidence="5">
    <location>
        <begin position="57"/>
        <end position="145"/>
    </location>
</feature>
<name>A0A9D4UF56_ADICA</name>
<comment type="pathway">
    <text evidence="1">Protein modification; protein ubiquitination.</text>
</comment>
<feature type="region of interest" description="Disordered" evidence="4">
    <location>
        <begin position="430"/>
        <end position="453"/>
    </location>
</feature>
<feature type="compositionally biased region" description="Polar residues" evidence="4">
    <location>
        <begin position="443"/>
        <end position="453"/>
    </location>
</feature>
<dbReference type="InterPro" id="IPR002110">
    <property type="entry name" value="Ankyrin_rpt"/>
</dbReference>
<dbReference type="PROSITE" id="PS50088">
    <property type="entry name" value="ANK_REPEAT"/>
    <property type="match status" value="1"/>
</dbReference>
<evidence type="ECO:0000256" key="1">
    <source>
        <dbReference type="ARBA" id="ARBA00004906"/>
    </source>
</evidence>
<dbReference type="PROSITE" id="PS50097">
    <property type="entry name" value="BTB"/>
    <property type="match status" value="1"/>
</dbReference>
<dbReference type="InterPro" id="IPR057250">
    <property type="entry name" value="Znf_C2HC_NPR-type"/>
</dbReference>
<dbReference type="GO" id="GO:0005634">
    <property type="term" value="C:nucleus"/>
    <property type="evidence" value="ECO:0007669"/>
    <property type="project" value="TreeGrafter"/>
</dbReference>
<dbReference type="GO" id="GO:0009864">
    <property type="term" value="P:induced systemic resistance, jasmonic acid mediated signaling pathway"/>
    <property type="evidence" value="ECO:0007669"/>
    <property type="project" value="TreeGrafter"/>
</dbReference>
<feature type="repeat" description="ANK" evidence="3">
    <location>
        <begin position="353"/>
        <end position="385"/>
    </location>
</feature>
<dbReference type="SMART" id="SM00225">
    <property type="entry name" value="BTB"/>
    <property type="match status" value="1"/>
</dbReference>
<evidence type="ECO:0000259" key="5">
    <source>
        <dbReference type="PROSITE" id="PS50097"/>
    </source>
</evidence>
<dbReference type="EMBL" id="JABFUD020000018">
    <property type="protein sequence ID" value="KAI5066348.1"/>
    <property type="molecule type" value="Genomic_DNA"/>
</dbReference>
<organism evidence="7 8">
    <name type="scientific">Adiantum capillus-veneris</name>
    <name type="common">Maidenhair fern</name>
    <dbReference type="NCBI Taxonomy" id="13818"/>
    <lineage>
        <taxon>Eukaryota</taxon>
        <taxon>Viridiplantae</taxon>
        <taxon>Streptophyta</taxon>
        <taxon>Embryophyta</taxon>
        <taxon>Tracheophyta</taxon>
        <taxon>Polypodiopsida</taxon>
        <taxon>Polypodiidae</taxon>
        <taxon>Polypodiales</taxon>
        <taxon>Pteridineae</taxon>
        <taxon>Pteridaceae</taxon>
        <taxon>Vittarioideae</taxon>
        <taxon>Adiantum</taxon>
    </lineage>
</organism>
<dbReference type="GO" id="GO:0099402">
    <property type="term" value="P:plant organ development"/>
    <property type="evidence" value="ECO:0007669"/>
    <property type="project" value="InterPro"/>
</dbReference>
<comment type="similarity">
    <text evidence="2">Belongs to the plant 'ANKYRIN-BTB/POZ' family. 'NOOT-BOP-COCH-like' (NBCL) subfamily.</text>
</comment>
<sequence length="643" mass="70579">MQLPNADHHPQYHPQSSIPHHNVPSQQLASAADDDPLKGLSLDFLTLFSTGHNTAFSDVVFCVEGQQLHAHRCILAARSSFFRMVFCKGIIDTNGALMDASNQSLQPPVGISACLPVQVPVGVVSYDVLHIVLQFLYSGQLILAFQQGRSKCAERGCWHLHCSAHVDLALETLHAAMLFGIDQLSTMIQRHFGSIIDKISIDDVMRVLVTARKQGFSTLWSMCSELVARSGLAMETLKKHLPQEIAAEIEEIRMQRCHSHRHDMLYHTSHSCSPPLSSLDRGTISPTPAARIHKMRQALDSLDIELVRLMVMGEGLDLDTAHALHYSVGNCSRDVVKALLEMGAVNVNHPDHAGRTALHIACEMANPDMISVLLDHHASPLLRADSGDTPIDMIQGLISVSQMGSPTHQRHDHNRLRLCIELLQSAAHVADKEDESSDGAVTEPSSDNTSTRSLYLQHHQPACIDIPDCSSSFEPLNACAANATLATPISLTQDWASIESCPFEQSILTSTDQIEAKHHYQQQAGQDHHPSFLVVDPQREAALMGSKGEPMRDMMNSIDKGPLNNHVMINDNMRTHLQPPSSAPLNCTISSSASTHENFNACVISSNMDDYLYPDFRDVRMVCTQGTLASTVFVANPNSASIF</sequence>
<dbReference type="SUPFAM" id="SSF48403">
    <property type="entry name" value="Ankyrin repeat"/>
    <property type="match status" value="1"/>
</dbReference>
<dbReference type="PROSITE" id="PS50297">
    <property type="entry name" value="ANK_REP_REGION"/>
    <property type="match status" value="1"/>
</dbReference>
<feature type="compositionally biased region" description="Basic and acidic residues" evidence="4">
    <location>
        <begin position="1"/>
        <end position="10"/>
    </location>
</feature>
<dbReference type="GO" id="GO:0006355">
    <property type="term" value="P:regulation of DNA-templated transcription"/>
    <property type="evidence" value="ECO:0007669"/>
    <property type="project" value="TreeGrafter"/>
</dbReference>
<accession>A0A9D4UF56</accession>